<proteinExistence type="inferred from homology"/>
<comment type="similarity">
    <text evidence="1">Belongs to the pseudomonas-type ThrB family.</text>
</comment>
<dbReference type="KEGG" id="ned:HUN01_14885"/>
<dbReference type="InterPro" id="IPR011009">
    <property type="entry name" value="Kinase-like_dom_sf"/>
</dbReference>
<dbReference type="RefSeq" id="WP_181931926.1">
    <property type="nucleotide sequence ID" value="NZ_CP054698.1"/>
</dbReference>
<dbReference type="PANTHER" id="PTHR21064">
    <property type="entry name" value="AMINOGLYCOSIDE PHOSPHOTRANSFERASE DOMAIN-CONTAINING PROTEIN-RELATED"/>
    <property type="match status" value="1"/>
</dbReference>
<dbReference type="Pfam" id="PF01636">
    <property type="entry name" value="APH"/>
    <property type="match status" value="1"/>
</dbReference>
<accession>A0A7D7QSU2</accession>
<dbReference type="Gene3D" id="3.90.1200.10">
    <property type="match status" value="1"/>
</dbReference>
<protein>
    <submittedName>
        <fullName evidence="3">Phosphotransferase</fullName>
    </submittedName>
</protein>
<evidence type="ECO:0000313" key="4">
    <source>
        <dbReference type="Proteomes" id="UP000514713"/>
    </source>
</evidence>
<dbReference type="SUPFAM" id="SSF56112">
    <property type="entry name" value="Protein kinase-like (PK-like)"/>
    <property type="match status" value="1"/>
</dbReference>
<evidence type="ECO:0000259" key="2">
    <source>
        <dbReference type="Pfam" id="PF01636"/>
    </source>
</evidence>
<gene>
    <name evidence="3" type="ORF">HUN01_14885</name>
</gene>
<dbReference type="PANTHER" id="PTHR21064:SF6">
    <property type="entry name" value="AMINOGLYCOSIDE PHOSPHOTRANSFERASE DOMAIN-CONTAINING PROTEIN"/>
    <property type="match status" value="1"/>
</dbReference>
<evidence type="ECO:0000313" key="3">
    <source>
        <dbReference type="EMBL" id="QMS88823.1"/>
    </source>
</evidence>
<organism evidence="3 4">
    <name type="scientific">Nostoc edaphicum CCNP1411</name>
    <dbReference type="NCBI Taxonomy" id="1472755"/>
    <lineage>
        <taxon>Bacteria</taxon>
        <taxon>Bacillati</taxon>
        <taxon>Cyanobacteriota</taxon>
        <taxon>Cyanophyceae</taxon>
        <taxon>Nostocales</taxon>
        <taxon>Nostocaceae</taxon>
        <taxon>Nostoc</taxon>
    </lineage>
</organism>
<sequence>MESKIDWKSLASTTLAQYNLSAPQVVFLGHSENVTFRVDTRNNQNLATSTENDEQGLFLLRIHYPIAKFRDRIWQQNAVIESELMWLTALHRDTDLVVPYPVQNLSGSFITSVPIDETSRMLNCTLLKWVDGSPLDTEPTAMQAREIGELMAQLHQHASLWELPSSFTRPKYDWEQLHASLMKLRSLIDAGTISLTDFAVLESVVQQISNVMTALEKTRANWGLIHADLNENNYIFYVGKARAIDFSCCGFGYYLYDIAHTLLHLFPENRRSFVRGYQSVCQLRDDYQSILEAFFLGAIINNFAFLASQPNEHNFLLETVPYISESFCSKYLRGKAFLFEL</sequence>
<dbReference type="GO" id="GO:0009088">
    <property type="term" value="P:threonine biosynthetic process"/>
    <property type="evidence" value="ECO:0007669"/>
    <property type="project" value="TreeGrafter"/>
</dbReference>
<dbReference type="Proteomes" id="UP000514713">
    <property type="component" value="Chromosome"/>
</dbReference>
<dbReference type="InterPro" id="IPR050249">
    <property type="entry name" value="Pseudomonas-type_ThrB"/>
</dbReference>
<name>A0A7D7QSU2_9NOSO</name>
<evidence type="ECO:0000256" key="1">
    <source>
        <dbReference type="ARBA" id="ARBA00038240"/>
    </source>
</evidence>
<keyword evidence="3" id="KW-0808">Transferase</keyword>
<dbReference type="EMBL" id="CP054698">
    <property type="protein sequence ID" value="QMS88823.1"/>
    <property type="molecule type" value="Genomic_DNA"/>
</dbReference>
<keyword evidence="4" id="KW-1185">Reference proteome</keyword>
<dbReference type="AlphaFoldDB" id="A0A7D7QSU2"/>
<reference evidence="4" key="1">
    <citation type="submission" date="2020-06" db="EMBL/GenBank/DDBJ databases">
        <title>Nostoc edaphicum CCNP1411 genome.</title>
        <authorList>
            <person name="Fidor A."/>
            <person name="Grabski M."/>
            <person name="Gawor J."/>
            <person name="Gromadka R."/>
            <person name="Wegrzyn G."/>
            <person name="Mazur-Marzec H."/>
        </authorList>
    </citation>
    <scope>NUCLEOTIDE SEQUENCE [LARGE SCALE GENOMIC DNA]</scope>
    <source>
        <strain evidence="4">CCNP1411</strain>
    </source>
</reference>
<feature type="domain" description="Aminoglycoside phosphotransferase" evidence="2">
    <location>
        <begin position="78"/>
        <end position="278"/>
    </location>
</feature>
<dbReference type="GO" id="GO:0004413">
    <property type="term" value="F:homoserine kinase activity"/>
    <property type="evidence" value="ECO:0007669"/>
    <property type="project" value="TreeGrafter"/>
</dbReference>
<dbReference type="InterPro" id="IPR002575">
    <property type="entry name" value="Aminoglycoside_PTrfase"/>
</dbReference>